<accession>A0A2G5UN04</accession>
<gene>
    <name evidence="1" type="primary">Cnig_chr_III.g8536</name>
    <name evidence="1" type="ORF">B9Z55_008536</name>
</gene>
<evidence type="ECO:0000313" key="1">
    <source>
        <dbReference type="EMBL" id="PIC40952.1"/>
    </source>
</evidence>
<keyword evidence="2" id="KW-1185">Reference proteome</keyword>
<dbReference type="AlphaFoldDB" id="A0A2G5UN04"/>
<dbReference type="EMBL" id="PDUG01000003">
    <property type="protein sequence ID" value="PIC40952.1"/>
    <property type="molecule type" value="Genomic_DNA"/>
</dbReference>
<comment type="caution">
    <text evidence="1">The sequence shown here is derived from an EMBL/GenBank/DDBJ whole genome shotgun (WGS) entry which is preliminary data.</text>
</comment>
<organism evidence="1 2">
    <name type="scientific">Caenorhabditis nigoni</name>
    <dbReference type="NCBI Taxonomy" id="1611254"/>
    <lineage>
        <taxon>Eukaryota</taxon>
        <taxon>Metazoa</taxon>
        <taxon>Ecdysozoa</taxon>
        <taxon>Nematoda</taxon>
        <taxon>Chromadorea</taxon>
        <taxon>Rhabditida</taxon>
        <taxon>Rhabditina</taxon>
        <taxon>Rhabditomorpha</taxon>
        <taxon>Rhabditoidea</taxon>
        <taxon>Rhabditidae</taxon>
        <taxon>Peloderinae</taxon>
        <taxon>Caenorhabditis</taxon>
    </lineage>
</organism>
<dbReference type="Proteomes" id="UP000230233">
    <property type="component" value="Chromosome III"/>
</dbReference>
<name>A0A2G5UN04_9PELO</name>
<reference evidence="2" key="1">
    <citation type="submission" date="2017-10" db="EMBL/GenBank/DDBJ databases">
        <title>Rapid genome shrinkage in a self-fertile nematode reveals novel sperm competition proteins.</title>
        <authorList>
            <person name="Yin D."/>
            <person name="Schwarz E.M."/>
            <person name="Thomas C.G."/>
            <person name="Felde R.L."/>
            <person name="Korf I.F."/>
            <person name="Cutter A.D."/>
            <person name="Schartner C.M."/>
            <person name="Ralston E.J."/>
            <person name="Meyer B.J."/>
            <person name="Haag E.S."/>
        </authorList>
    </citation>
    <scope>NUCLEOTIDE SEQUENCE [LARGE SCALE GENOMIC DNA]</scope>
    <source>
        <strain evidence="2">JU1422</strain>
    </source>
</reference>
<sequence length="67" mass="8096">MYLFIKIRSYLPTYKYGKKETNKTERTAPRKRISREFFFEFVCRARLHFLCDPPSFTHSLVTSSLKI</sequence>
<protein>
    <submittedName>
        <fullName evidence="1">Uncharacterized protein</fullName>
    </submittedName>
</protein>
<evidence type="ECO:0000313" key="2">
    <source>
        <dbReference type="Proteomes" id="UP000230233"/>
    </source>
</evidence>
<proteinExistence type="predicted"/>